<dbReference type="Proteomes" id="UP000616151">
    <property type="component" value="Unassembled WGS sequence"/>
</dbReference>
<organism evidence="1 2">
    <name type="scientific">Taklimakanibacter albus</name>
    <dbReference type="NCBI Taxonomy" id="2800327"/>
    <lineage>
        <taxon>Bacteria</taxon>
        <taxon>Pseudomonadati</taxon>
        <taxon>Pseudomonadota</taxon>
        <taxon>Alphaproteobacteria</taxon>
        <taxon>Hyphomicrobiales</taxon>
        <taxon>Aestuariivirgaceae</taxon>
        <taxon>Taklimakanibacter</taxon>
    </lineage>
</organism>
<accession>A0ACC5R7H7</accession>
<reference evidence="1" key="1">
    <citation type="submission" date="2021-01" db="EMBL/GenBank/DDBJ databases">
        <authorList>
            <person name="Sun Q."/>
        </authorList>
    </citation>
    <scope>NUCLEOTIDE SEQUENCE</scope>
    <source>
        <strain evidence="1">YIM B02566</strain>
    </source>
</reference>
<evidence type="ECO:0000313" key="2">
    <source>
        <dbReference type="Proteomes" id="UP000616151"/>
    </source>
</evidence>
<sequence length="1589" mass="175505">MSPHDPLVALIRTTEGKVKGEREKLLARLLLEKAPPEDLQNHPADDLGQLVSGRMAFLADRKPGRTKIAVTNPEGPFGAVTLVDILNDDMPFLVDSTISLLTERGYDVRLALHPVLSVKRDGDGKLTALEAKPSSDAHTMRESFMHFHLARINADEAWALEEDLKAIFADVRVAVLDWRAMQQRLREAITSYQKNPPPLPIEELTESIAFLQWLLDNHFTFLGMREYKFEGGAKKGVLEPIAETGLGILRQPEMEVLRRGNEKVAISPQIREFLMQPAALVITKSDMRANVHRRSAMDYIGVKLFDAEGELSGELRAIGLFTSSAYTQNPNEIPLLRKKLQQVVQASGFSPSGHSGKALVAVLEGFPRDELFQIDADVLADMAAGILRLEERPRTRLFVRRDKFDRFVSAFVFIPRDRFDSDVRRKVGDMLAEAFDGRVASFAPSFGEGTLVRVHFIILRNLGKDPKPDLASLEQRIVEVVRNWDDRLESALVAKGADQATIARWRGAFLPGYRDSTDPASSLKDIEEIDALAENESIGVEFIRTEGDGPRELHSRLYHQGDAIALGRRLPILENLGLQAISETTHILSPGSSAGRTRAVIHDVLLQAPANATIDDPATLKALEEAFLAVWTGMAENDGFNALTLREGLGWRDVSLLRALGRYIRQSAASFSPDYMAQTLVKYSPIARQLVTLFYALFDPRSPDEKAADTAKEKIEKALVDVYNLDEDRIIRRYVNLVSAVLRTNFFQPAKADGEPPLINFKISSKLVEGIPEPKPFAEIFVYAPDVEAVHLRAGPIARGGIRWSDRPEDFRTEVLGLAKAQNVKNAVIVPVGAKGGFVPKRLKIGDSREAIQAEGVRAYKRFISSLLDITDNLKGDKVVAPIDVVRRDKDDPYLVVAADKGTATFSDTANGISASHGFWLDDAFASGGSAGYDHKKMGITARGAWEAVKRHFREIDVDIQTTPFSVIGVGDMSGDVFGNGMLLSREIRLLAAFDHRDIFIDPEPDTEKSFKERERMFALPRSSWQDYDKALISKGGGVFSRSLKAIPLSPEMKKLTGLAGDKATPQELMRALLLVSADLLWFGGIGTYVKASNETQADAGDRANDALRVDADELKVKVIGEGANLGVTQRGRIEFGLNSGRINTDAVDNSAGVNSSDIEVNIKIGLSRAEAQGRLKREARNELLADMTEDVAGLVLRNNYLQTLCLSLALEQGTTENSYAIQLMQRLEKSGELDRKLEALPTDTVVIERDLKGGGLTRPELAVLMAYAKISLFGEIVASDVPDDPYLSRELKRYFPKAMQERFADDIEHHKLRREIIATMLANSMINRGGPSFIAYVLGESSAGPADIAAAYAAARDSFDFLELNTMIDGLDAKVPGTLQNKLYAGLQRLLRWSTVWFLRHEKLDDGLQQLIERYRDGLAKVEAVLAKTVPAADLEQMKARQSELEKQGVPAKLAAKLASHRFLQRAPDIVKIAERTGAGIDAVAAVLFATASELGVERLIEEGNALRARDLLERQAINRLRAQVFENHRGIVTRIVESKTSWADWRAKNEARAAAVIENMDTILASKPFDIARYAVAQGTLADLAIR</sequence>
<evidence type="ECO:0000313" key="1">
    <source>
        <dbReference type="EMBL" id="MBK1868328.1"/>
    </source>
</evidence>
<protein>
    <submittedName>
        <fullName evidence="1">NAD-glutamate dehydrogenase</fullName>
    </submittedName>
</protein>
<name>A0ACC5R7H7_9HYPH</name>
<gene>
    <name evidence="1" type="ORF">JHL16_18390</name>
</gene>
<keyword evidence="2" id="KW-1185">Reference proteome</keyword>
<comment type="caution">
    <text evidence="1">The sequence shown here is derived from an EMBL/GenBank/DDBJ whole genome shotgun (WGS) entry which is preliminary data.</text>
</comment>
<dbReference type="EMBL" id="JAENHL010000007">
    <property type="protein sequence ID" value="MBK1868328.1"/>
    <property type="molecule type" value="Genomic_DNA"/>
</dbReference>
<proteinExistence type="predicted"/>